<proteinExistence type="inferred from homology"/>
<feature type="transmembrane region" description="Helical" evidence="8">
    <location>
        <begin position="189"/>
        <end position="208"/>
    </location>
</feature>
<reference evidence="10 11" key="1">
    <citation type="submission" date="2019-06" db="EMBL/GenBank/DDBJ databases">
        <authorList>
            <person name="Livingstone P."/>
            <person name="Whitworth D."/>
        </authorList>
    </citation>
    <scope>NUCLEOTIDE SEQUENCE [LARGE SCALE GENOMIC DNA]</scope>
    <source>
        <strain evidence="10 11">AM401</strain>
    </source>
</reference>
<dbReference type="SUPFAM" id="SSF116726">
    <property type="entry name" value="TrkA C-terminal domain-like"/>
    <property type="match status" value="1"/>
</dbReference>
<dbReference type="Gene3D" id="3.30.70.1450">
    <property type="entry name" value="Regulator of K+ conductance, C-terminal domain"/>
    <property type="match status" value="1"/>
</dbReference>
<evidence type="ECO:0000313" key="10">
    <source>
        <dbReference type="EMBL" id="TQF17002.1"/>
    </source>
</evidence>
<dbReference type="GO" id="GO:0006813">
    <property type="term" value="P:potassium ion transport"/>
    <property type="evidence" value="ECO:0007669"/>
    <property type="project" value="UniProtKB-KW"/>
</dbReference>
<dbReference type="Gene3D" id="1.20.1530.20">
    <property type="match status" value="1"/>
</dbReference>
<dbReference type="Proteomes" id="UP000315369">
    <property type="component" value="Unassembled WGS sequence"/>
</dbReference>
<keyword evidence="4" id="KW-0633">Potassium transport</keyword>
<feature type="transmembrane region" description="Helical" evidence="8">
    <location>
        <begin position="220"/>
        <end position="243"/>
    </location>
</feature>
<feature type="transmembrane region" description="Helical" evidence="8">
    <location>
        <begin position="119"/>
        <end position="137"/>
    </location>
</feature>
<dbReference type="InterPro" id="IPR036721">
    <property type="entry name" value="RCK_C_sf"/>
</dbReference>
<dbReference type="AlphaFoldDB" id="A0A540X716"/>
<evidence type="ECO:0000313" key="11">
    <source>
        <dbReference type="Proteomes" id="UP000315369"/>
    </source>
</evidence>
<dbReference type="Pfam" id="PF00999">
    <property type="entry name" value="Na_H_Exchanger"/>
    <property type="match status" value="1"/>
</dbReference>
<dbReference type="InterPro" id="IPR038770">
    <property type="entry name" value="Na+/solute_symporter_sf"/>
</dbReference>
<organism evidence="10 11">
    <name type="scientific">Myxococcus llanfairpwllgwyngyllgogerychwyrndrobwllllantysiliogogogochensis</name>
    <dbReference type="NCBI Taxonomy" id="2590453"/>
    <lineage>
        <taxon>Bacteria</taxon>
        <taxon>Pseudomonadati</taxon>
        <taxon>Myxococcota</taxon>
        <taxon>Myxococcia</taxon>
        <taxon>Myxococcales</taxon>
        <taxon>Cystobacterineae</taxon>
        <taxon>Myxococcaceae</taxon>
        <taxon>Myxococcus</taxon>
    </lineage>
</organism>
<evidence type="ECO:0000256" key="8">
    <source>
        <dbReference type="SAM" id="Phobius"/>
    </source>
</evidence>
<feature type="transmembrane region" description="Helical" evidence="8">
    <location>
        <begin position="466"/>
        <end position="487"/>
    </location>
</feature>
<dbReference type="InterPro" id="IPR006037">
    <property type="entry name" value="RCK_C"/>
</dbReference>
<dbReference type="OrthoDB" id="9781411at2"/>
<feature type="transmembrane region" description="Helical" evidence="8">
    <location>
        <begin position="6"/>
        <end position="25"/>
    </location>
</feature>
<feature type="transmembrane region" description="Helical" evidence="8">
    <location>
        <begin position="544"/>
        <end position="562"/>
    </location>
</feature>
<feature type="transmembrane region" description="Helical" evidence="8">
    <location>
        <begin position="57"/>
        <end position="75"/>
    </location>
</feature>
<dbReference type="PROSITE" id="PS51202">
    <property type="entry name" value="RCK_C"/>
    <property type="match status" value="1"/>
</dbReference>
<comment type="similarity">
    <text evidence="2">Belongs to the monovalent cation:proton antiporter 2 (CPA2) transporter (TC 2.A.37) family.</text>
</comment>
<evidence type="ECO:0000256" key="1">
    <source>
        <dbReference type="ARBA" id="ARBA00004141"/>
    </source>
</evidence>
<feature type="domain" description="RCK C-terminal" evidence="9">
    <location>
        <begin position="600"/>
        <end position="684"/>
    </location>
</feature>
<evidence type="ECO:0000256" key="7">
    <source>
        <dbReference type="ARBA" id="ARBA00023136"/>
    </source>
</evidence>
<dbReference type="GO" id="GO:0016020">
    <property type="term" value="C:membrane"/>
    <property type="evidence" value="ECO:0007669"/>
    <property type="project" value="UniProtKB-SubCell"/>
</dbReference>
<accession>A0A540X716</accession>
<evidence type="ECO:0000256" key="4">
    <source>
        <dbReference type="ARBA" id="ARBA00022538"/>
    </source>
</evidence>
<dbReference type="Pfam" id="PF02080">
    <property type="entry name" value="TrkA_C"/>
    <property type="match status" value="1"/>
</dbReference>
<keyword evidence="11" id="KW-1185">Reference proteome</keyword>
<protein>
    <submittedName>
        <fullName evidence="10">Potassium transporter</fullName>
    </submittedName>
</protein>
<comment type="subcellular location">
    <subcellularLocation>
        <location evidence="1">Membrane</location>
        <topology evidence="1">Multi-pass membrane protein</topology>
    </subcellularLocation>
</comment>
<dbReference type="PANTHER" id="PTHR42751">
    <property type="entry name" value="SODIUM/HYDROGEN EXCHANGER FAMILY/TRKA DOMAIN PROTEIN"/>
    <property type="match status" value="1"/>
</dbReference>
<gene>
    <name evidence="10" type="ORF">FJV41_05520</name>
</gene>
<keyword evidence="4" id="KW-0630">Potassium</keyword>
<dbReference type="GO" id="GO:0015297">
    <property type="term" value="F:antiporter activity"/>
    <property type="evidence" value="ECO:0007669"/>
    <property type="project" value="InterPro"/>
</dbReference>
<feature type="transmembrane region" description="Helical" evidence="8">
    <location>
        <begin position="32"/>
        <end position="51"/>
    </location>
</feature>
<dbReference type="InterPro" id="IPR006153">
    <property type="entry name" value="Cation/H_exchanger_TM"/>
</dbReference>
<dbReference type="PANTHER" id="PTHR42751:SF3">
    <property type="entry name" value="SODIUM_GLUTAMATE SYMPORTER"/>
    <property type="match status" value="1"/>
</dbReference>
<name>A0A540X716_9BACT</name>
<dbReference type="GO" id="GO:1902600">
    <property type="term" value="P:proton transmembrane transport"/>
    <property type="evidence" value="ECO:0007669"/>
    <property type="project" value="InterPro"/>
</dbReference>
<dbReference type="RefSeq" id="WP_141641344.1">
    <property type="nucleotide sequence ID" value="NZ_VIFM01000014.1"/>
</dbReference>
<dbReference type="GO" id="GO:0008324">
    <property type="term" value="F:monoatomic cation transmembrane transporter activity"/>
    <property type="evidence" value="ECO:0007669"/>
    <property type="project" value="InterPro"/>
</dbReference>
<evidence type="ECO:0000256" key="5">
    <source>
        <dbReference type="ARBA" id="ARBA00022692"/>
    </source>
</evidence>
<evidence type="ECO:0000256" key="2">
    <source>
        <dbReference type="ARBA" id="ARBA00005551"/>
    </source>
</evidence>
<keyword evidence="3" id="KW-0813">Transport</keyword>
<comment type="caution">
    <text evidence="10">The sequence shown here is derived from an EMBL/GenBank/DDBJ whole genome shotgun (WGS) entry which is preliminary data.</text>
</comment>
<feature type="transmembrane region" description="Helical" evidence="8">
    <location>
        <begin position="82"/>
        <end position="107"/>
    </location>
</feature>
<feature type="transmembrane region" description="Helical" evidence="8">
    <location>
        <begin position="424"/>
        <end position="446"/>
    </location>
</feature>
<keyword evidence="4" id="KW-0406">Ion transport</keyword>
<sequence length="703" mass="73312">MHGAHEVLQAIAIVLCVAAVTTVLFQKLRQPVVLGYILAGLVVGPFVPIPLVANPEVVTTLSELGVILLMFSLGLEFSLRKLFSVGFTAGVTAVIQCSIMVWLGFVVGRAFGWTTLESLFTGALIAISSTTIIAKAFDEQGIRGKLRELVVGVLIVEDLIAVLLMATLTAVSTGAGLNVKDLTLTTGKLVAFLVGLVAVGLFIIPRAMRAVIKLNRPETTLVTSVGICFAVALLAQSFGYSVALGAFLAGSLVAESGEEKLVEHLVQPVRDMFAAIFFVSVGMLINPELIVEHWAAILVLTAVVILGKLLSVTLGAFLTGNGTRTSVQAGMSLAQIGEFSFIIAGLGLSLKATGSFIYPVAVAVSAITTLTTPLLIKVSGPVATWVDRKLPKPLQTFVTLYGTWVERLRQAPRRETLGADVRRLIRLLVLDAVLLVTLVIGTTMSAERMAGFVETRTGLDEDVSKNVILGGAVLLSVPFILGVIGIARRLGATLAEAALPARKDGKLDLAAAPRRVLLVTLQVGIVLLVGIPVVMVTQPFLKGATGPLIVLTLVGALGVAFWRGATNLHGHVRAGAQVIVAALAAQSHSKEPGGDEHALDHVQGLLPGLGAPASVRLEEKSPVAGKTLAQVNLRGLTGATVLAIQRGEESLSVPTAQEVLRAGDVLALTGTCEAVDAAKALLMGVEPAAPPPEPPAPETRAHG</sequence>
<feature type="transmembrane region" description="Helical" evidence="8">
    <location>
        <begin position="149"/>
        <end position="169"/>
    </location>
</feature>
<keyword evidence="7 8" id="KW-0472">Membrane</keyword>
<evidence type="ECO:0000259" key="9">
    <source>
        <dbReference type="PROSITE" id="PS51202"/>
    </source>
</evidence>
<dbReference type="EMBL" id="VIFM01000014">
    <property type="protein sequence ID" value="TQF17002.1"/>
    <property type="molecule type" value="Genomic_DNA"/>
</dbReference>
<keyword evidence="6 8" id="KW-1133">Transmembrane helix</keyword>
<keyword evidence="5 8" id="KW-0812">Transmembrane</keyword>
<feature type="transmembrane region" description="Helical" evidence="8">
    <location>
        <begin position="294"/>
        <end position="318"/>
    </location>
</feature>
<evidence type="ECO:0000256" key="3">
    <source>
        <dbReference type="ARBA" id="ARBA00022448"/>
    </source>
</evidence>
<feature type="transmembrane region" description="Helical" evidence="8">
    <location>
        <begin position="516"/>
        <end position="538"/>
    </location>
</feature>
<evidence type="ECO:0000256" key="6">
    <source>
        <dbReference type="ARBA" id="ARBA00022989"/>
    </source>
</evidence>